<dbReference type="STRING" id="396776.A0A0J8S1X6"/>
<dbReference type="VEuPathDB" id="FungiDB:CIHG_08635"/>
<dbReference type="Proteomes" id="UP000054563">
    <property type="component" value="Unassembled WGS sequence"/>
</dbReference>
<protein>
    <submittedName>
        <fullName evidence="2">Uncharacterized protein</fullName>
    </submittedName>
</protein>
<name>A0A0J8S1X6_COCIT</name>
<sequence length="303" mass="33350">MDYALQAGFPNDVHPIYPRLRRIPRALDFRFRSRVLNLDEAPLHGRHVSFLKVSALLEELESFLNHPPESRCTVSPPTYSDALKDLPPGYTVEDAPRSRIETLDSATLPAKRSILCKEVKRSIDWNDPSRFRECAKGKKKKNNGKKQTGNSNNKGGGNDEPPPPEENDLPEGGNNGAGDDGGNGDDGAGGGGGGGDDEDNDDWIASNSKKSKKKKKAKKEEEEEEEEEERKRKEEEEEEQKAKDEEVVPQTNDLSWADADGAAQDDGWAEISAPKKKKKGKAGKVKYSSARCIACISPDYCIG</sequence>
<accession>A0A0J8S1X6</accession>
<proteinExistence type="predicted"/>
<reference evidence="3" key="1">
    <citation type="journal article" date="2010" name="Genome Res.">
        <title>Population genomic sequencing of Coccidioides fungi reveals recent hybridization and transposon control.</title>
        <authorList>
            <person name="Neafsey D.E."/>
            <person name="Barker B.M."/>
            <person name="Sharpton T.J."/>
            <person name="Stajich J.E."/>
            <person name="Park D.J."/>
            <person name="Whiston E."/>
            <person name="Hung C.-Y."/>
            <person name="McMahan C."/>
            <person name="White J."/>
            <person name="Sykes S."/>
            <person name="Heiman D."/>
            <person name="Young S."/>
            <person name="Zeng Q."/>
            <person name="Abouelleil A."/>
            <person name="Aftuck L."/>
            <person name="Bessette D."/>
            <person name="Brown A."/>
            <person name="FitzGerald M."/>
            <person name="Lui A."/>
            <person name="Macdonald J.P."/>
            <person name="Priest M."/>
            <person name="Orbach M.J."/>
            <person name="Galgiani J.N."/>
            <person name="Kirkland T.N."/>
            <person name="Cole G.T."/>
            <person name="Birren B.W."/>
            <person name="Henn M.R."/>
            <person name="Taylor J.W."/>
            <person name="Rounsley S.D."/>
        </authorList>
    </citation>
    <scope>NUCLEOTIDE SEQUENCE [LARGE SCALE GENOMIC DNA]</scope>
    <source>
        <strain evidence="3">H538.4</strain>
    </source>
</reference>
<gene>
    <name evidence="2" type="ORF">CIHG_08635</name>
</gene>
<dbReference type="AlphaFoldDB" id="A0A0J8S1X6"/>
<feature type="compositionally biased region" description="Basic and acidic residues" evidence="1">
    <location>
        <begin position="229"/>
        <end position="246"/>
    </location>
</feature>
<evidence type="ECO:0000313" key="2">
    <source>
        <dbReference type="EMBL" id="KMU90831.1"/>
    </source>
</evidence>
<dbReference type="EMBL" id="DS017026">
    <property type="protein sequence ID" value="KMU90831.1"/>
    <property type="molecule type" value="Genomic_DNA"/>
</dbReference>
<feature type="compositionally biased region" description="Low complexity" evidence="1">
    <location>
        <begin position="256"/>
        <end position="266"/>
    </location>
</feature>
<feature type="region of interest" description="Disordered" evidence="1">
    <location>
        <begin position="134"/>
        <end position="281"/>
    </location>
</feature>
<evidence type="ECO:0000313" key="3">
    <source>
        <dbReference type="Proteomes" id="UP000054563"/>
    </source>
</evidence>
<feature type="compositionally biased region" description="Gly residues" evidence="1">
    <location>
        <begin position="173"/>
        <end position="194"/>
    </location>
</feature>
<organism evidence="2 3">
    <name type="scientific">Coccidioides immitis H538.4</name>
    <dbReference type="NCBI Taxonomy" id="396776"/>
    <lineage>
        <taxon>Eukaryota</taxon>
        <taxon>Fungi</taxon>
        <taxon>Dikarya</taxon>
        <taxon>Ascomycota</taxon>
        <taxon>Pezizomycotina</taxon>
        <taxon>Eurotiomycetes</taxon>
        <taxon>Eurotiomycetidae</taxon>
        <taxon>Onygenales</taxon>
        <taxon>Onygenaceae</taxon>
        <taxon>Coccidioides</taxon>
    </lineage>
</organism>
<evidence type="ECO:0000256" key="1">
    <source>
        <dbReference type="SAM" id="MobiDB-lite"/>
    </source>
</evidence>